<evidence type="ECO:0000256" key="2">
    <source>
        <dbReference type="SAM" id="SignalP"/>
    </source>
</evidence>
<reference evidence="4" key="1">
    <citation type="submission" date="2024-02" db="EMBL/GenBank/DDBJ databases">
        <authorList>
            <consortium name="ELIXIR-Norway"/>
            <consortium name="Elixir Norway"/>
        </authorList>
    </citation>
    <scope>NUCLEOTIDE SEQUENCE</scope>
</reference>
<feature type="signal peptide" evidence="2">
    <location>
        <begin position="1"/>
        <end position="21"/>
    </location>
</feature>
<dbReference type="Proteomes" id="UP001497512">
    <property type="component" value="Chromosome 19"/>
</dbReference>
<sequence length="277" mass="32257">MGRRTCLLLVFALALCPNSFIAPAQLINDKVGNRQRKQEEEKGRVHCSRSRTRIVREILSEYLLPFLEAEQYNLSSTSCRLHPDNDIFREQDEKIERLHPMQWQCGYCKKVFRGQNFLDTHFDNRHSSMLDTSPNRCLADLCGALHCDYFDSLSNSKRKKVTCKPAVVDRNLHLCEVLANTCFPIEQSAVAQRLNDFFKRQFCDAHTCDKQLKPFARGSGIYKNRSLYFALSLFTLFILAIYYLAVYIHNRDLGMKRKSLRRLSQQAHIKMHKSKPS</sequence>
<keyword evidence="1" id="KW-1133">Transmembrane helix</keyword>
<keyword evidence="2" id="KW-0732">Signal</keyword>
<proteinExistence type="predicted"/>
<evidence type="ECO:0000256" key="1">
    <source>
        <dbReference type="SAM" id="Phobius"/>
    </source>
</evidence>
<name>A0ABP0U4Z1_9BRYO</name>
<dbReference type="PANTHER" id="PTHR21385:SF0">
    <property type="entry name" value="RE51073P"/>
    <property type="match status" value="1"/>
</dbReference>
<protein>
    <recommendedName>
        <fullName evidence="3">C2H2-type domain-containing protein</fullName>
    </recommendedName>
</protein>
<feature type="chain" id="PRO_5045478427" description="C2H2-type domain-containing protein" evidence="2">
    <location>
        <begin position="22"/>
        <end position="277"/>
    </location>
</feature>
<keyword evidence="5" id="KW-1185">Reference proteome</keyword>
<evidence type="ECO:0000259" key="3">
    <source>
        <dbReference type="PROSITE" id="PS00028"/>
    </source>
</evidence>
<feature type="transmembrane region" description="Helical" evidence="1">
    <location>
        <begin position="227"/>
        <end position="248"/>
    </location>
</feature>
<dbReference type="InterPro" id="IPR013087">
    <property type="entry name" value="Znf_C2H2_type"/>
</dbReference>
<dbReference type="EMBL" id="OZ019911">
    <property type="protein sequence ID" value="CAK9213007.1"/>
    <property type="molecule type" value="Genomic_DNA"/>
</dbReference>
<organism evidence="4 5">
    <name type="scientific">Sphagnum troendelagicum</name>
    <dbReference type="NCBI Taxonomy" id="128251"/>
    <lineage>
        <taxon>Eukaryota</taxon>
        <taxon>Viridiplantae</taxon>
        <taxon>Streptophyta</taxon>
        <taxon>Embryophyta</taxon>
        <taxon>Bryophyta</taxon>
        <taxon>Sphagnophytina</taxon>
        <taxon>Sphagnopsida</taxon>
        <taxon>Sphagnales</taxon>
        <taxon>Sphagnaceae</taxon>
        <taxon>Sphagnum</taxon>
    </lineage>
</organism>
<keyword evidence="1" id="KW-0812">Transmembrane</keyword>
<dbReference type="PANTHER" id="PTHR21385">
    <property type="entry name" value="ZINC FINGER PROTEIN-RELATED"/>
    <property type="match status" value="1"/>
</dbReference>
<accession>A0ABP0U4Z1</accession>
<dbReference type="PROSITE" id="PS00028">
    <property type="entry name" value="ZINC_FINGER_C2H2_1"/>
    <property type="match status" value="1"/>
</dbReference>
<gene>
    <name evidence="4" type="ORF">CSSPTR1EN2_LOCUS11521</name>
</gene>
<keyword evidence="1" id="KW-0472">Membrane</keyword>
<evidence type="ECO:0000313" key="5">
    <source>
        <dbReference type="Proteomes" id="UP001497512"/>
    </source>
</evidence>
<evidence type="ECO:0000313" key="4">
    <source>
        <dbReference type="EMBL" id="CAK9213007.1"/>
    </source>
</evidence>
<feature type="domain" description="C2H2-type" evidence="3">
    <location>
        <begin position="105"/>
        <end position="126"/>
    </location>
</feature>